<evidence type="ECO:0008006" key="2">
    <source>
        <dbReference type="Google" id="ProtNLM"/>
    </source>
</evidence>
<sequence length="130" mass="14294">MTEQANARGGGNQLRRVAAGGMTAAALGAFIVFEDEAGFSKMPPRARTWGRRGYTPVVRVLRDYPAMGVPHYLIVGSRDGTAVHHWAPTRRTGEPVYDNRQHYTFGDTVTVTGWKIDTTALPRYSADAGW</sequence>
<proteinExistence type="predicted"/>
<name>A0AB39MR78_9ACTN</name>
<dbReference type="RefSeq" id="WP_369192305.1">
    <property type="nucleotide sequence ID" value="NZ_CP163431.1"/>
</dbReference>
<dbReference type="AlphaFoldDB" id="A0AB39MR78"/>
<organism evidence="1">
    <name type="scientific">Streptomyces sp. R08</name>
    <dbReference type="NCBI Taxonomy" id="3238624"/>
    <lineage>
        <taxon>Bacteria</taxon>
        <taxon>Bacillati</taxon>
        <taxon>Actinomycetota</taxon>
        <taxon>Actinomycetes</taxon>
        <taxon>Kitasatosporales</taxon>
        <taxon>Streptomycetaceae</taxon>
        <taxon>Streptomyces</taxon>
    </lineage>
</organism>
<accession>A0AB39MR78</accession>
<evidence type="ECO:0000313" key="1">
    <source>
        <dbReference type="EMBL" id="XDQ07534.1"/>
    </source>
</evidence>
<protein>
    <recommendedName>
        <fullName evidence="2">Secreted protein</fullName>
    </recommendedName>
</protein>
<gene>
    <name evidence="1" type="ORF">AB5J58_48440</name>
</gene>
<dbReference type="EMBL" id="CP163431">
    <property type="protein sequence ID" value="XDQ07534.1"/>
    <property type="molecule type" value="Genomic_DNA"/>
</dbReference>
<reference evidence="1" key="1">
    <citation type="submission" date="2024-07" db="EMBL/GenBank/DDBJ databases">
        <authorList>
            <person name="Yu S.T."/>
        </authorList>
    </citation>
    <scope>NUCLEOTIDE SEQUENCE</scope>
    <source>
        <strain evidence="1">R08</strain>
    </source>
</reference>